<evidence type="ECO:0000256" key="1">
    <source>
        <dbReference type="ARBA" id="ARBA00002523"/>
    </source>
</evidence>
<evidence type="ECO:0000256" key="5">
    <source>
        <dbReference type="ARBA" id="ARBA00023136"/>
    </source>
</evidence>
<feature type="compositionally biased region" description="Basic and acidic residues" evidence="8">
    <location>
        <begin position="458"/>
        <end position="469"/>
    </location>
</feature>
<dbReference type="Gene3D" id="4.10.110.20">
    <property type="entry name" value="Variant surface glycoprotein MITAT 1.2, VSG 221, C-terminal domain"/>
    <property type="match status" value="1"/>
</dbReference>
<evidence type="ECO:0000313" key="9">
    <source>
        <dbReference type="EMBL" id="APD74631.1"/>
    </source>
</evidence>
<dbReference type="SUPFAM" id="SSF118251">
    <property type="entry name" value="Variant surface glycoprotein MITAT 1.2, VSG 221, C-terminal domain"/>
    <property type="match status" value="1"/>
</dbReference>
<keyword evidence="4" id="KW-0336">GPI-anchor</keyword>
<dbReference type="VEuPathDB" id="TriTrypDB:Tb427_000346200"/>
<reference evidence="9" key="1">
    <citation type="submission" date="2016-08" db="EMBL/GenBank/DDBJ databases">
        <title>VSG repertoire of Trypanosoma brucei EATRO 1125.</title>
        <authorList>
            <person name="Cross G.A."/>
        </authorList>
    </citation>
    <scope>NUCLEOTIDE SEQUENCE</scope>
    <source>
        <strain evidence="9">EATRO 1125</strain>
    </source>
</reference>
<dbReference type="AlphaFoldDB" id="A0A1J0R9S4"/>
<keyword evidence="6" id="KW-0325">Glycoprotein</keyword>
<dbReference type="GO" id="GO:0005886">
    <property type="term" value="C:plasma membrane"/>
    <property type="evidence" value="ECO:0007669"/>
    <property type="project" value="UniProtKB-SubCell"/>
</dbReference>
<comment type="subcellular location">
    <subcellularLocation>
        <location evidence="2">Cell membrane</location>
        <topology evidence="2">Lipid-anchor</topology>
        <topology evidence="2">GPI-anchor</topology>
    </subcellularLocation>
</comment>
<evidence type="ECO:0000256" key="6">
    <source>
        <dbReference type="ARBA" id="ARBA00023180"/>
    </source>
</evidence>
<evidence type="ECO:0000256" key="2">
    <source>
        <dbReference type="ARBA" id="ARBA00004609"/>
    </source>
</evidence>
<evidence type="ECO:0000256" key="3">
    <source>
        <dbReference type="ARBA" id="ARBA00022475"/>
    </source>
</evidence>
<dbReference type="VEuPathDB" id="TriTrypDB:Tb927.4.5410"/>
<dbReference type="InterPro" id="IPR027446">
    <property type="entry name" value="VSG_C_dom_sf"/>
</dbReference>
<accession>A0A1J0R9S4</accession>
<organism evidence="9">
    <name type="scientific">Trypanosoma brucei</name>
    <dbReference type="NCBI Taxonomy" id="5691"/>
    <lineage>
        <taxon>Eukaryota</taxon>
        <taxon>Discoba</taxon>
        <taxon>Euglenozoa</taxon>
        <taxon>Kinetoplastea</taxon>
        <taxon>Metakinetoplastina</taxon>
        <taxon>Trypanosomatida</taxon>
        <taxon>Trypanosomatidae</taxon>
        <taxon>Trypanosoma</taxon>
    </lineage>
</organism>
<proteinExistence type="predicted"/>
<comment type="function">
    <text evidence="1">VSG forms a coat on the surface of the parasite. The trypanosome evades the immune response of the host by expressing a series of antigenically distinct VSGs from an estimated 1000 VSG genes.</text>
</comment>
<dbReference type="SUPFAM" id="SSF58087">
    <property type="entry name" value="Variant surface glycoprotein (N-terminal domain)"/>
    <property type="match status" value="1"/>
</dbReference>
<name>A0A1J0R9S4_9TRYP</name>
<evidence type="ECO:0000256" key="4">
    <source>
        <dbReference type="ARBA" id="ARBA00022622"/>
    </source>
</evidence>
<keyword evidence="3" id="KW-1003">Cell membrane</keyword>
<feature type="region of interest" description="Disordered" evidence="8">
    <location>
        <begin position="457"/>
        <end position="476"/>
    </location>
</feature>
<dbReference type="VEuPathDB" id="TriTrypDB:Tb1125.4.5420"/>
<keyword evidence="5" id="KW-0472">Membrane</keyword>
<evidence type="ECO:0000256" key="7">
    <source>
        <dbReference type="ARBA" id="ARBA00023288"/>
    </source>
</evidence>
<dbReference type="EMBL" id="KX700675">
    <property type="protein sequence ID" value="APD74631.1"/>
    <property type="molecule type" value="Genomic_DNA"/>
</dbReference>
<protein>
    <submittedName>
        <fullName evidence="9">Variant surface glycoprotein 1125.4099</fullName>
    </submittedName>
</protein>
<dbReference type="GO" id="GO:0098552">
    <property type="term" value="C:side of membrane"/>
    <property type="evidence" value="ECO:0007669"/>
    <property type="project" value="UniProtKB-KW"/>
</dbReference>
<evidence type="ECO:0000256" key="8">
    <source>
        <dbReference type="SAM" id="MobiDB-lite"/>
    </source>
</evidence>
<sequence length="494" mass="52821">MIFKRSGYPSAERLKAVALTAAVISLATRTAQTTGVEPASKKVNNLCRESKYTRHLADHILRNSEPPTTQLANLQTYADAWELLAHTNTATKLKVAAYALASKAKSEHNTAGATAMQKRKAATEAADILTKRSQAAKRLLGMALELKTGTAAVETTAVGGNTPQKVCELTVQPVMTGAEACIDTPTANTEPESVPVDLNAKTKIKLLKATDLRPRPMKVAAEAKGTITNIDGADGYGCRQGSDANNHFIRLISKATAADVPIDKLNGASEGCGSLEARESRSELDNKLIGQKICEYINTPTAAVTDPTAWDPDTLASDNTIKAAYTAYLKAAGEKPKEGEELKEDIKSVLGSTKDGFSERFIQKLTNTQVEYADGETSKSEPILKLVKAGHGLKALIHLSAHNSRLMKTEPTVKSTKETETDETCAAKGTGDNCKDGCKVEGKGDKAKCVVDPNYTAKQEEGGEKDRKTGTTHTTGSNSFVIHKATHLFAFFLI</sequence>
<dbReference type="VEuPathDB" id="TriTrypDB:Tbg972.4.5560"/>
<keyword evidence="7" id="KW-0449">Lipoprotein</keyword>